<evidence type="ECO:0000313" key="1">
    <source>
        <dbReference type="EMBL" id="KAH1047950.1"/>
    </source>
</evidence>
<name>A0A9D3UMI5_9ROSI</name>
<sequence>EMERWKRSNHMFMMNIKQAILKTFRGPMLSKITTVKEFITDIKNKFFKNKKAKIG</sequence>
<evidence type="ECO:0000313" key="2">
    <source>
        <dbReference type="Proteomes" id="UP000828251"/>
    </source>
</evidence>
<reference evidence="1 2" key="1">
    <citation type="journal article" date="2021" name="Plant Biotechnol. J.">
        <title>Multi-omics assisted identification of the key and species-specific regulatory components of drought-tolerant mechanisms in Gossypium stocksii.</title>
        <authorList>
            <person name="Yu D."/>
            <person name="Ke L."/>
            <person name="Zhang D."/>
            <person name="Wu Y."/>
            <person name="Sun Y."/>
            <person name="Mei J."/>
            <person name="Sun J."/>
            <person name="Sun Y."/>
        </authorList>
    </citation>
    <scope>NUCLEOTIDE SEQUENCE [LARGE SCALE GENOMIC DNA]</scope>
    <source>
        <strain evidence="2">cv. E1</strain>
        <tissue evidence="1">Leaf</tissue>
    </source>
</reference>
<dbReference type="AlphaFoldDB" id="A0A9D3UMI5"/>
<dbReference type="EMBL" id="JAIQCV010000011">
    <property type="protein sequence ID" value="KAH1047950.1"/>
    <property type="molecule type" value="Genomic_DNA"/>
</dbReference>
<dbReference type="Proteomes" id="UP000828251">
    <property type="component" value="Unassembled WGS sequence"/>
</dbReference>
<feature type="non-terminal residue" evidence="1">
    <location>
        <position position="55"/>
    </location>
</feature>
<comment type="caution">
    <text evidence="1">The sequence shown here is derived from an EMBL/GenBank/DDBJ whole genome shotgun (WGS) entry which is preliminary data.</text>
</comment>
<protein>
    <submittedName>
        <fullName evidence="1">Uncharacterized protein</fullName>
    </submittedName>
</protein>
<keyword evidence="2" id="KW-1185">Reference proteome</keyword>
<accession>A0A9D3UMI5</accession>
<proteinExistence type="predicted"/>
<organism evidence="1 2">
    <name type="scientific">Gossypium stocksii</name>
    <dbReference type="NCBI Taxonomy" id="47602"/>
    <lineage>
        <taxon>Eukaryota</taxon>
        <taxon>Viridiplantae</taxon>
        <taxon>Streptophyta</taxon>
        <taxon>Embryophyta</taxon>
        <taxon>Tracheophyta</taxon>
        <taxon>Spermatophyta</taxon>
        <taxon>Magnoliopsida</taxon>
        <taxon>eudicotyledons</taxon>
        <taxon>Gunneridae</taxon>
        <taxon>Pentapetalae</taxon>
        <taxon>rosids</taxon>
        <taxon>malvids</taxon>
        <taxon>Malvales</taxon>
        <taxon>Malvaceae</taxon>
        <taxon>Malvoideae</taxon>
        <taxon>Gossypium</taxon>
    </lineage>
</organism>
<feature type="non-terminal residue" evidence="1">
    <location>
        <position position="1"/>
    </location>
</feature>
<gene>
    <name evidence="1" type="ORF">J1N35_038734</name>
</gene>